<comment type="caution">
    <text evidence="2">The sequence shown here is derived from an EMBL/GenBank/DDBJ whole genome shotgun (WGS) entry which is preliminary data.</text>
</comment>
<feature type="compositionally biased region" description="Basic residues" evidence="1">
    <location>
        <begin position="1"/>
        <end position="30"/>
    </location>
</feature>
<reference evidence="2 3" key="1">
    <citation type="journal article" date="2024" name="bioRxiv">
        <title>A reference genome for Trichogramma kaykai: A tiny desert-dwelling parasitoid wasp with competing sex-ratio distorters.</title>
        <authorList>
            <person name="Culotta J."/>
            <person name="Lindsey A.R."/>
        </authorList>
    </citation>
    <scope>NUCLEOTIDE SEQUENCE [LARGE SCALE GENOMIC DNA]</scope>
    <source>
        <strain evidence="2 3">KSX58</strain>
    </source>
</reference>
<evidence type="ECO:0000313" key="2">
    <source>
        <dbReference type="EMBL" id="KAL3398410.1"/>
    </source>
</evidence>
<accession>A0ABD2WZT8</accession>
<protein>
    <submittedName>
        <fullName evidence="2">Uncharacterized protein</fullName>
    </submittedName>
</protein>
<name>A0ABD2WZT8_9HYME</name>
<evidence type="ECO:0000313" key="3">
    <source>
        <dbReference type="Proteomes" id="UP001627154"/>
    </source>
</evidence>
<dbReference type="EMBL" id="JBJJXI010000059">
    <property type="protein sequence ID" value="KAL3398410.1"/>
    <property type="molecule type" value="Genomic_DNA"/>
</dbReference>
<sequence>MKKKKENHSRIRVKRGRVRVKGGNGKKHQSGSHAAGSCADGSSTSLIVTSWCSYLLQIKFCVSCTGPTISNATKVISSIVLLSTPVSGVLFTLQFRKGALEFLAGGTVMKSFDRYERCHVEWWEVENGEKVPICERCGRPTDTPGDYVYGPSH</sequence>
<feature type="region of interest" description="Disordered" evidence="1">
    <location>
        <begin position="1"/>
        <end position="40"/>
    </location>
</feature>
<gene>
    <name evidence="2" type="ORF">TKK_007573</name>
</gene>
<evidence type="ECO:0000256" key="1">
    <source>
        <dbReference type="SAM" id="MobiDB-lite"/>
    </source>
</evidence>
<dbReference type="Proteomes" id="UP001627154">
    <property type="component" value="Unassembled WGS sequence"/>
</dbReference>
<keyword evidence="3" id="KW-1185">Reference proteome</keyword>
<organism evidence="2 3">
    <name type="scientific">Trichogramma kaykai</name>
    <dbReference type="NCBI Taxonomy" id="54128"/>
    <lineage>
        <taxon>Eukaryota</taxon>
        <taxon>Metazoa</taxon>
        <taxon>Ecdysozoa</taxon>
        <taxon>Arthropoda</taxon>
        <taxon>Hexapoda</taxon>
        <taxon>Insecta</taxon>
        <taxon>Pterygota</taxon>
        <taxon>Neoptera</taxon>
        <taxon>Endopterygota</taxon>
        <taxon>Hymenoptera</taxon>
        <taxon>Apocrita</taxon>
        <taxon>Proctotrupomorpha</taxon>
        <taxon>Chalcidoidea</taxon>
        <taxon>Trichogrammatidae</taxon>
        <taxon>Trichogramma</taxon>
    </lineage>
</organism>
<dbReference type="AlphaFoldDB" id="A0ABD2WZT8"/>
<proteinExistence type="predicted"/>